<protein>
    <submittedName>
        <fullName evidence="10">Precorrin-3B C(17)-methyltransferase</fullName>
        <ecNumber evidence="10">2.1.1.131</ecNumber>
    </submittedName>
</protein>
<evidence type="ECO:0000256" key="2">
    <source>
        <dbReference type="ARBA" id="ARBA00022573"/>
    </source>
</evidence>
<comment type="pathway">
    <text evidence="1">Cofactor biosynthesis; adenosylcobalamin biosynthesis.</text>
</comment>
<name>A0ABW7C6W7_9CYAN</name>
<dbReference type="RefSeq" id="WP_393010963.1">
    <property type="nucleotide sequence ID" value="NZ_JAZAQF010000028.1"/>
</dbReference>
<dbReference type="PANTHER" id="PTHR47036:SF1">
    <property type="entry name" value="COBALT-FACTOR III C(17)-METHYLTRANSFERASE-RELATED"/>
    <property type="match status" value="1"/>
</dbReference>
<comment type="caution">
    <text evidence="10">The sequence shown here is derived from an EMBL/GenBank/DDBJ whole genome shotgun (WGS) entry which is preliminary data.</text>
</comment>
<evidence type="ECO:0000256" key="4">
    <source>
        <dbReference type="ARBA" id="ARBA00022679"/>
    </source>
</evidence>
<dbReference type="PANTHER" id="PTHR47036">
    <property type="entry name" value="COBALT-FACTOR III C(17)-METHYLTRANSFERASE-RELATED"/>
    <property type="match status" value="1"/>
</dbReference>
<dbReference type="Pfam" id="PF11760">
    <property type="entry name" value="CbiG_N"/>
    <property type="match status" value="1"/>
</dbReference>
<dbReference type="Gene3D" id="3.30.950.10">
    <property type="entry name" value="Methyltransferase, Cobalt-precorrin-4 Transmethylase, Domain 2"/>
    <property type="match status" value="1"/>
</dbReference>
<dbReference type="InterPro" id="IPR014776">
    <property type="entry name" value="4pyrrole_Mease_sub2"/>
</dbReference>
<evidence type="ECO:0000256" key="1">
    <source>
        <dbReference type="ARBA" id="ARBA00004953"/>
    </source>
</evidence>
<dbReference type="GO" id="GO:0030789">
    <property type="term" value="F:precorrin-3B C17-methyltransferase activity"/>
    <property type="evidence" value="ECO:0007669"/>
    <property type="project" value="UniProtKB-EC"/>
</dbReference>
<dbReference type="InterPro" id="IPR035996">
    <property type="entry name" value="4pyrrol_Methylase_sf"/>
</dbReference>
<dbReference type="NCBIfam" id="TIGR01466">
    <property type="entry name" value="cobJ_cbiH"/>
    <property type="match status" value="1"/>
</dbReference>
<dbReference type="Gene3D" id="3.30.420.180">
    <property type="entry name" value="CobE/GbiG C-terminal domain"/>
    <property type="match status" value="1"/>
</dbReference>
<accession>A0ABW7C6W7</accession>
<keyword evidence="3 10" id="KW-0489">Methyltransferase</keyword>
<dbReference type="Pfam" id="PF01890">
    <property type="entry name" value="CbiG_C"/>
    <property type="match status" value="1"/>
</dbReference>
<dbReference type="EMBL" id="JAZAQF010000028">
    <property type="protein sequence ID" value="MFG3816934.1"/>
    <property type="molecule type" value="Genomic_DNA"/>
</dbReference>
<dbReference type="Pfam" id="PF00590">
    <property type="entry name" value="TP_methylase"/>
    <property type="match status" value="1"/>
</dbReference>
<dbReference type="InterPro" id="IPR002750">
    <property type="entry name" value="CobE/GbiG_C"/>
</dbReference>
<evidence type="ECO:0000259" key="9">
    <source>
        <dbReference type="Pfam" id="PF11761"/>
    </source>
</evidence>
<dbReference type="SUPFAM" id="SSF159672">
    <property type="entry name" value="CbiG N-terminal domain-like"/>
    <property type="match status" value="1"/>
</dbReference>
<proteinExistence type="predicted"/>
<feature type="domain" description="Tetrapyrrole methylase" evidence="6">
    <location>
        <begin position="376"/>
        <end position="587"/>
    </location>
</feature>
<dbReference type="InterPro" id="IPR021744">
    <property type="entry name" value="CbiG_N"/>
</dbReference>
<evidence type="ECO:0000259" key="7">
    <source>
        <dbReference type="Pfam" id="PF01890"/>
    </source>
</evidence>
<dbReference type="GO" id="GO:0032259">
    <property type="term" value="P:methylation"/>
    <property type="evidence" value="ECO:0007669"/>
    <property type="project" value="UniProtKB-KW"/>
</dbReference>
<evidence type="ECO:0000313" key="11">
    <source>
        <dbReference type="Proteomes" id="UP001604335"/>
    </source>
</evidence>
<dbReference type="InterPro" id="IPR051810">
    <property type="entry name" value="Precorrin_MeTrfase"/>
</dbReference>
<keyword evidence="4 10" id="KW-0808">Transferase</keyword>
<organism evidence="10 11">
    <name type="scientific">Limnothrix redekei LRLZ20PSL1</name>
    <dbReference type="NCBI Taxonomy" id="3112953"/>
    <lineage>
        <taxon>Bacteria</taxon>
        <taxon>Bacillati</taxon>
        <taxon>Cyanobacteriota</taxon>
        <taxon>Cyanophyceae</taxon>
        <taxon>Pseudanabaenales</taxon>
        <taxon>Pseudanabaenaceae</taxon>
        <taxon>Limnothrix</taxon>
    </lineage>
</organism>
<dbReference type="InterPro" id="IPR036518">
    <property type="entry name" value="CobE/GbiG_C_sf"/>
</dbReference>
<evidence type="ECO:0000259" key="8">
    <source>
        <dbReference type="Pfam" id="PF11760"/>
    </source>
</evidence>
<evidence type="ECO:0000313" key="10">
    <source>
        <dbReference type="EMBL" id="MFG3816934.1"/>
    </source>
</evidence>
<evidence type="ECO:0000259" key="6">
    <source>
        <dbReference type="Pfam" id="PF00590"/>
    </source>
</evidence>
<dbReference type="CDD" id="cd11646">
    <property type="entry name" value="Precorrin_3B_C17_MT"/>
    <property type="match status" value="1"/>
</dbReference>
<dbReference type="InterPro" id="IPR014777">
    <property type="entry name" value="4pyrrole_Mease_sub1"/>
</dbReference>
<dbReference type="InterPro" id="IPR006363">
    <property type="entry name" value="Cbl_synth_CobJ/CibH_dom"/>
</dbReference>
<feature type="domain" description="CobE/GbiG C-terminal" evidence="7">
    <location>
        <begin position="240"/>
        <end position="364"/>
    </location>
</feature>
<dbReference type="Pfam" id="PF11761">
    <property type="entry name" value="CbiG_mid"/>
    <property type="match status" value="1"/>
</dbReference>
<dbReference type="EC" id="2.1.1.131" evidence="10"/>
<dbReference type="SUPFAM" id="SSF159664">
    <property type="entry name" value="CobE/GbiG C-terminal domain-like"/>
    <property type="match status" value="1"/>
</dbReference>
<dbReference type="InterPro" id="IPR038029">
    <property type="entry name" value="GbiG_N_sf"/>
</dbReference>
<feature type="domain" description="Cobalamin biosynthesis central region" evidence="9">
    <location>
        <begin position="144"/>
        <end position="237"/>
    </location>
</feature>
<evidence type="ECO:0000256" key="3">
    <source>
        <dbReference type="ARBA" id="ARBA00022603"/>
    </source>
</evidence>
<gene>
    <name evidence="10" type="primary">cobJ</name>
    <name evidence="10" type="ORF">VPK24_04745</name>
</gene>
<keyword evidence="2" id="KW-0169">Cobalamin biosynthesis</keyword>
<feature type="domain" description="Cobalamin synthesis G N-terminal" evidence="8">
    <location>
        <begin position="59"/>
        <end position="138"/>
    </location>
</feature>
<dbReference type="Gene3D" id="3.40.1010.10">
    <property type="entry name" value="Cobalt-precorrin-4 Transmethylase, Domain 1"/>
    <property type="match status" value="1"/>
</dbReference>
<keyword evidence="5" id="KW-0949">S-adenosyl-L-methionine</keyword>
<dbReference type="InterPro" id="IPR021745">
    <property type="entry name" value="CbiG_mid"/>
</dbReference>
<sequence length="633" mass="67213">MSDRPSVAILAPTPRGLRLAQQIQAGLPGSVIWTKDSALGSAAAGSQDALRTYEDFRALVADRWAAGQPLIFVLAVGATVRAIAPHLQDKRTDPAVVAVDETGHHVISLCGGHLGGADALTRQVAGLLAVEPVITSAAEGQQLPAIDLLGDRYGWRRGQGDWLGVASAIARFETVGVVQTCGWNLWIEELPEFHPFVLLSEADLVDLDELPPNLRAIVWISDRPLPPLPLPAVAWHPRTLWVGIGCERHTPEGQMAAALAQVLEQADLAPEAIAGIGSIDLKQDEVGLLALIDRLDLTARWFTAAALAPIAVPNPSEVVRSEVGTPSVAEAAARLAADGAELIREKQVFRAPNGGSGACTIALARADREYTPHLGKLWLIGTGPGSLDQLTPAARAALSQCDVIIGYQLYLDLLRPLLHPGQIIEGSPITREKQRAERAIDLAERGLRVAVVSSGDCGIYAMAGLVLECLAARHWDGQTPQVEVLPGITALQAAAARVGAPLMHDFCAISLSDLLTPWPVIVQRLQAAAAGDFVVALYNPRSQTRQTQIETAFEILRAKRSPETPVVLARSLHRPDEQITIATLATVNLQAIDMLTVVLIGNASTFTHSGKVITPRGYAVANGPRSATAPATD</sequence>
<dbReference type="Gene3D" id="3.40.50.11220">
    <property type="match status" value="1"/>
</dbReference>
<reference evidence="11" key="1">
    <citation type="journal article" date="2024" name="Algal Res.">
        <title>Biochemical, toxicological and genomic investigation of a high-biomass producing Limnothrix strain isolated from Italian shallow drinking water reservoir.</title>
        <authorList>
            <person name="Simonazzi M."/>
            <person name="Shishido T.K."/>
            <person name="Delbaje E."/>
            <person name="Wahlsten M."/>
            <person name="Fewer D.P."/>
            <person name="Sivonen K."/>
            <person name="Pezzolesi L."/>
            <person name="Pistocchi R."/>
        </authorList>
    </citation>
    <scope>NUCLEOTIDE SEQUENCE [LARGE SCALE GENOMIC DNA]</scope>
    <source>
        <strain evidence="11">LRLZ20PSL1</strain>
    </source>
</reference>
<keyword evidence="11" id="KW-1185">Reference proteome</keyword>
<dbReference type="InterPro" id="IPR000878">
    <property type="entry name" value="4pyrrol_Mease"/>
</dbReference>
<evidence type="ECO:0000256" key="5">
    <source>
        <dbReference type="ARBA" id="ARBA00022691"/>
    </source>
</evidence>
<dbReference type="Proteomes" id="UP001604335">
    <property type="component" value="Unassembled WGS sequence"/>
</dbReference>
<dbReference type="SUPFAM" id="SSF53790">
    <property type="entry name" value="Tetrapyrrole methylase"/>
    <property type="match status" value="1"/>
</dbReference>